<keyword evidence="5" id="KW-0408">Iron</keyword>
<protein>
    <submittedName>
        <fullName evidence="10">Uracil-DNA glycosylase family protein</fullName>
    </submittedName>
</protein>
<evidence type="ECO:0000256" key="1">
    <source>
        <dbReference type="ARBA" id="ARBA00022485"/>
    </source>
</evidence>
<keyword evidence="2" id="KW-0479">Metal-binding</keyword>
<dbReference type="RefSeq" id="WP_408080667.1">
    <property type="nucleotide sequence ID" value="NZ_JBELQC010000003.1"/>
</dbReference>
<sequence>MGFEGAMDWRIEAASALAWWRDAGVDMLVDDAPRDWTARPASPVGEQTARGPVAPAPEPEAPLPATLEAFLDWRFGAAAPDAVPGEPLVFPEGDPGAPLMVVTDLPEYDGATPALLAGPAGALFDRILAAIGHSRDSIYLVPLCATRPITGQVPRELDEKLGELLRHLVGLTTPERLLLLGQSASRAILGTGPARGAHGLTPFNHSGGQSPAVATFHPRFLLNKPAAKADAWKDLQLLIGGQRQ</sequence>
<evidence type="ECO:0000256" key="8">
    <source>
        <dbReference type="SAM" id="MobiDB-lite"/>
    </source>
</evidence>
<dbReference type="Proteomes" id="UP001629244">
    <property type="component" value="Unassembled WGS sequence"/>
</dbReference>
<organism evidence="10 11">
    <name type="scientific">Sphingomonas plantiphila</name>
    <dbReference type="NCBI Taxonomy" id="3163295"/>
    <lineage>
        <taxon>Bacteria</taxon>
        <taxon>Pseudomonadati</taxon>
        <taxon>Pseudomonadota</taxon>
        <taxon>Alphaproteobacteria</taxon>
        <taxon>Sphingomonadales</taxon>
        <taxon>Sphingomonadaceae</taxon>
        <taxon>Sphingomonas</taxon>
    </lineage>
</organism>
<evidence type="ECO:0000256" key="6">
    <source>
        <dbReference type="ARBA" id="ARBA00023014"/>
    </source>
</evidence>
<gene>
    <name evidence="10" type="ORF">ABS767_17360</name>
</gene>
<evidence type="ECO:0000259" key="9">
    <source>
        <dbReference type="SMART" id="SM00986"/>
    </source>
</evidence>
<dbReference type="InterPro" id="IPR051536">
    <property type="entry name" value="UDG_Type-4/5"/>
</dbReference>
<reference evidence="10 11" key="1">
    <citation type="submission" date="2024-06" db="EMBL/GenBank/DDBJ databases">
        <authorList>
            <person name="Kaempfer P."/>
            <person name="Viver T."/>
        </authorList>
    </citation>
    <scope>NUCLEOTIDE SEQUENCE [LARGE SCALE GENOMIC DNA]</scope>
    <source>
        <strain evidence="10 11">ST-64</strain>
    </source>
</reference>
<evidence type="ECO:0000256" key="4">
    <source>
        <dbReference type="ARBA" id="ARBA00022801"/>
    </source>
</evidence>
<keyword evidence="6" id="KW-0411">Iron-sulfur</keyword>
<evidence type="ECO:0000256" key="2">
    <source>
        <dbReference type="ARBA" id="ARBA00022723"/>
    </source>
</evidence>
<evidence type="ECO:0000313" key="11">
    <source>
        <dbReference type="Proteomes" id="UP001629244"/>
    </source>
</evidence>
<dbReference type="SUPFAM" id="SSF52141">
    <property type="entry name" value="Uracil-DNA glycosylase-like"/>
    <property type="match status" value="1"/>
</dbReference>
<proteinExistence type="predicted"/>
<dbReference type="SMART" id="SM00987">
    <property type="entry name" value="UreE_C"/>
    <property type="match status" value="1"/>
</dbReference>
<name>A0ABW8YR26_9SPHN</name>
<dbReference type="InterPro" id="IPR036895">
    <property type="entry name" value="Uracil-DNA_glycosylase-like_sf"/>
</dbReference>
<evidence type="ECO:0000256" key="3">
    <source>
        <dbReference type="ARBA" id="ARBA00022763"/>
    </source>
</evidence>
<evidence type="ECO:0000256" key="5">
    <source>
        <dbReference type="ARBA" id="ARBA00023004"/>
    </source>
</evidence>
<dbReference type="PANTHER" id="PTHR33693:SF1">
    <property type="entry name" value="TYPE-4 URACIL-DNA GLYCOSYLASE"/>
    <property type="match status" value="1"/>
</dbReference>
<keyword evidence="7" id="KW-0234">DNA repair</keyword>
<dbReference type="EMBL" id="JBELQC010000003">
    <property type="protein sequence ID" value="MFL9842743.1"/>
    <property type="molecule type" value="Genomic_DNA"/>
</dbReference>
<feature type="region of interest" description="Disordered" evidence="8">
    <location>
        <begin position="37"/>
        <end position="59"/>
    </location>
</feature>
<keyword evidence="3" id="KW-0227">DNA damage</keyword>
<keyword evidence="11" id="KW-1185">Reference proteome</keyword>
<feature type="domain" description="Uracil-DNA glycosylase-like" evidence="9">
    <location>
        <begin position="90"/>
        <end position="236"/>
    </location>
</feature>
<accession>A0ABW8YR26</accession>
<dbReference type="InterPro" id="IPR005122">
    <property type="entry name" value="Uracil-DNA_glycosylase-like"/>
</dbReference>
<dbReference type="Pfam" id="PF03167">
    <property type="entry name" value="UDG"/>
    <property type="match status" value="1"/>
</dbReference>
<dbReference type="SMART" id="SM00986">
    <property type="entry name" value="UDG"/>
    <property type="match status" value="1"/>
</dbReference>
<comment type="caution">
    <text evidence="10">The sequence shown here is derived from an EMBL/GenBank/DDBJ whole genome shotgun (WGS) entry which is preliminary data.</text>
</comment>
<evidence type="ECO:0000256" key="7">
    <source>
        <dbReference type="ARBA" id="ARBA00023204"/>
    </source>
</evidence>
<dbReference type="PANTHER" id="PTHR33693">
    <property type="entry name" value="TYPE-5 URACIL-DNA GLYCOSYLASE"/>
    <property type="match status" value="1"/>
</dbReference>
<dbReference type="Gene3D" id="3.40.470.10">
    <property type="entry name" value="Uracil-DNA glycosylase-like domain"/>
    <property type="match status" value="1"/>
</dbReference>
<keyword evidence="1" id="KW-0004">4Fe-4S</keyword>
<evidence type="ECO:0000313" key="10">
    <source>
        <dbReference type="EMBL" id="MFL9842743.1"/>
    </source>
</evidence>
<keyword evidence="4" id="KW-0378">Hydrolase</keyword>